<accession>A0ABM0N8A9</accession>
<organism evidence="1 2">
    <name type="scientific">Prunus mume</name>
    <name type="common">Japanese apricot</name>
    <name type="synonym">Armeniaca mume</name>
    <dbReference type="NCBI Taxonomy" id="102107"/>
    <lineage>
        <taxon>Eukaryota</taxon>
        <taxon>Viridiplantae</taxon>
        <taxon>Streptophyta</taxon>
        <taxon>Embryophyta</taxon>
        <taxon>Tracheophyta</taxon>
        <taxon>Spermatophyta</taxon>
        <taxon>Magnoliopsida</taxon>
        <taxon>eudicotyledons</taxon>
        <taxon>Gunneridae</taxon>
        <taxon>Pentapetalae</taxon>
        <taxon>rosids</taxon>
        <taxon>fabids</taxon>
        <taxon>Rosales</taxon>
        <taxon>Rosaceae</taxon>
        <taxon>Amygdaloideae</taxon>
        <taxon>Amygdaleae</taxon>
        <taxon>Prunus</taxon>
    </lineage>
</organism>
<dbReference type="RefSeq" id="XP_008220987.1">
    <property type="nucleotide sequence ID" value="XM_008222765.2"/>
</dbReference>
<gene>
    <name evidence="2" type="primary">LOC103321021</name>
</gene>
<evidence type="ECO:0000313" key="1">
    <source>
        <dbReference type="Proteomes" id="UP000694861"/>
    </source>
</evidence>
<dbReference type="InterPro" id="IPR040339">
    <property type="entry name" value="At1g16860-like"/>
</dbReference>
<evidence type="ECO:0000313" key="2">
    <source>
        <dbReference type="RefSeq" id="XP_008220987.1"/>
    </source>
</evidence>
<sequence length="163" mass="18054">MAAAPVARWDGAAIRIKNLLFMFAGYSTIDYDSMGHSAEGPLPIHSCLILRQSSAGACPLYQFLVATLFTWNTYWGRRAIIGYIASYSDSELRTAKNGQFVKVSGRRVVDFYISDFQSGLRALVKTGSGARVTPYVDDSIVIDVNPENEELSPDFIGREEPFK</sequence>
<dbReference type="PANTHER" id="PTHR33709:SF32">
    <property type="entry name" value="UBIQUITIN-SPECIFIC PROTEASE FAMILY C19-RELATED PROTEIN"/>
    <property type="match status" value="1"/>
</dbReference>
<keyword evidence="1" id="KW-1185">Reference proteome</keyword>
<name>A0ABM0N8A9_PRUMU</name>
<reference evidence="2" key="2">
    <citation type="submission" date="2025-08" db="UniProtKB">
        <authorList>
            <consortium name="RefSeq"/>
        </authorList>
    </citation>
    <scope>IDENTIFICATION</scope>
</reference>
<protein>
    <submittedName>
        <fullName evidence="2">Uncharacterized membrane protein At1g16860-like isoform X1</fullName>
    </submittedName>
</protein>
<dbReference type="Proteomes" id="UP000694861">
    <property type="component" value="Linkage group LG2"/>
</dbReference>
<dbReference type="PANTHER" id="PTHR33709">
    <property type="entry name" value="OSJNBA0035M09.9 PROTEIN"/>
    <property type="match status" value="1"/>
</dbReference>
<proteinExistence type="predicted"/>
<reference evidence="1" key="1">
    <citation type="journal article" date="2012" name="Nat. Commun.">
        <title>The genome of Prunus mume.</title>
        <authorList>
            <person name="Zhang Q."/>
            <person name="Chen W."/>
            <person name="Sun L."/>
            <person name="Zhao F."/>
            <person name="Huang B."/>
            <person name="Yang W."/>
            <person name="Tao Y."/>
            <person name="Wang J."/>
            <person name="Yuan Z."/>
            <person name="Fan G."/>
            <person name="Xing Z."/>
            <person name="Han C."/>
            <person name="Pan H."/>
            <person name="Zhong X."/>
            <person name="Shi W."/>
            <person name="Liang X."/>
            <person name="Du D."/>
            <person name="Sun F."/>
            <person name="Xu Z."/>
            <person name="Hao R."/>
            <person name="Lv T."/>
            <person name="Lv Y."/>
            <person name="Zheng Z."/>
            <person name="Sun M."/>
            <person name="Luo L."/>
            <person name="Cai M."/>
            <person name="Gao Y."/>
            <person name="Wang J."/>
            <person name="Yin Y."/>
            <person name="Xu X."/>
            <person name="Cheng T."/>
            <person name="Wang J."/>
        </authorList>
    </citation>
    <scope>NUCLEOTIDE SEQUENCE [LARGE SCALE GENOMIC DNA]</scope>
</reference>
<dbReference type="GeneID" id="103321021"/>